<dbReference type="Proteomes" id="UP001591681">
    <property type="component" value="Unassembled WGS sequence"/>
</dbReference>
<comment type="caution">
    <text evidence="6">The sequence shown here is derived from an EMBL/GenBank/DDBJ whole genome shotgun (WGS) entry which is preliminary data.</text>
</comment>
<dbReference type="Gene3D" id="2.60.120.1540">
    <property type="match status" value="1"/>
</dbReference>
<dbReference type="Gene3D" id="2.60.40.10">
    <property type="entry name" value="Immunoglobulins"/>
    <property type="match status" value="2"/>
</dbReference>
<dbReference type="InterPro" id="IPR011626">
    <property type="entry name" value="Alpha-macroglobulin_TED"/>
</dbReference>
<dbReference type="Gene3D" id="1.50.10.20">
    <property type="match status" value="1"/>
</dbReference>
<dbReference type="SUPFAM" id="SSF47686">
    <property type="entry name" value="Anaphylotoxins (complement system)"/>
    <property type="match status" value="1"/>
</dbReference>
<dbReference type="Gene3D" id="6.20.50.160">
    <property type="match status" value="1"/>
</dbReference>
<sequence length="1571" mass="174467">MRVDLVVVCVAAVALSLPALSTSDPLFVMSAPNLLRVGTPERVFVEAQDYTGGDMNVKVTVMDYPKKKTELVTKSVTLNQANQYMLLVDLTIPEGNDVFVEDDTVNQYVYLLAQFPGQLLERVVLVSFQSGYIFVQTDKTIYTPSSTVYYRVFSLDPSLHPVESGISVEIMTPDGITINKETVYPKGGIKSGDHKLPELVSFGTWKVVTRFAGTPQRNFTAEFEVKEYVLPSFEVTLTPGKAFFYVDDAEMTVDIVARYLYGKDVIGVGFVAFGVMTKENERRSLAASLQRVEIREGKGAAVLKREHITKTFPNINELIGSSLYVSVSVLTETGSEMVEAHKKGIPIVSSPYTIHFKRTPKYFKPGMPFDISVYVTNPDNSPANQVNVEVTAGGPPVMGTTHINGIAKVVVNTQGGASKLPITVMTKDPALTDARQARQSMTALPYETKAGSKNYLHIGIDATELAIGVPLKVNLNLGGSPGAQNQDFTYLILNKGQLVDAKRFKRQGQSLVTLTIQVTKDMVPSFRIVAYYHVGLSEVVSDSVWVDVKDTCMGTLKVEPSRPTGVYSPRQPFSLKITGDPGARVGLVAVDKGVYVLNNKHRLTQTKIWDVIEKYDTGCTAGSGKNSMGVFFDAGLLFQSSTAGGTESRQESTCPKPAQRRRRAITIQDLHNSLTAEFTGTERQCCVDGMKDNIMGFTCERRAEYITDGEKCVQAFLHCCKKMSSLKLESKEEHLLLARSEEDDDAYYTESDDIVSRSQFPESWLWEDDEDLPQCPPHDKYCTTTSMTKNGFLKDSITSWQVTAISISKTHGICVADPYEMIVLKNFFIDLKLPYSAVRKEQIEIKAILYNYNDIDIKVRVELFETPTVCSIATKKTKYRTTIEMDRMTSRAVPFVIIPMELGKHTIEVKAAVYDSLLSDGVKKDLLVVSEGVRTEKSLVKVVLNPAAHGGPQVEKVQSEIPKKQVPNTPATTYFKVSGEQLGQTIEKAITGDSMGSLIVQPRGCGEQNMIYMTLPLTATHYLDTTVQWEKVGLEKRATAVKYINMGYQQELAFRKPDGAFAVWADKPGSAWLTAYVAKVFSMASDIISVEDKVICEALKWLVLNSQQPDGIFKETFNVYHGEMVGNVRGKDADASMTAFVLIAMQEGRRMCIEKVASLPGSMERATIFLQGRLKTLTNPYAVAMVSYALAHEGKLDQEILFKHSTEYTHWTVAGNHQFTMEATAYALLALVKAGEFEKAGPIVSWLNKQQFYGGGYGSTQSTIMVFQAVAEYSAQAKQRDMNLEIDINVSGRSKPTKWTITKSNAFLTRSDKMDLNQNLTVTATGTGQAVLSVMTLYYAMPSEIQTECKMFDLNVKLEKQAKVTYQGASESYLLTIDVLYLSKDRPATMSILDIGLLTGFSVDETDLVKLSTGRERYIQKFEMDKMLSDRGSLIIYLDQISNKRADTIAFRMHNMMNVGLLQPGAITVYEYLDMDSRCTRFYHPVKKGGELNRICHKDICRCAEESCCVKRTGDDSVNKRSEKACEPGIDYGKHTFHFCVCVCVCVCSCVCLCVCVRGEQGAQYNTVRLW</sequence>
<dbReference type="Pfam" id="PF21308">
    <property type="entry name" value="C3_CUB2"/>
    <property type="match status" value="1"/>
</dbReference>
<evidence type="ECO:0000256" key="1">
    <source>
        <dbReference type="ARBA" id="ARBA00004613"/>
    </source>
</evidence>
<dbReference type="InterPro" id="IPR047565">
    <property type="entry name" value="Alpha-macroglob_thiol-ester_cl"/>
</dbReference>
<dbReference type="FunFam" id="2.60.40.1930:FF:000006">
    <property type="entry name" value="Complement C3"/>
    <property type="match status" value="1"/>
</dbReference>
<dbReference type="EMBL" id="JBHFQA010000174">
    <property type="protein sequence ID" value="KAL2076629.1"/>
    <property type="molecule type" value="Genomic_DNA"/>
</dbReference>
<dbReference type="InterPro" id="IPR009048">
    <property type="entry name" value="A-macroglobulin_rcpt-bd"/>
</dbReference>
<dbReference type="InterPro" id="IPR018081">
    <property type="entry name" value="Anaphylatoxin_comp_syst"/>
</dbReference>
<dbReference type="InterPro" id="IPR000020">
    <property type="entry name" value="Anaphylatoxin/fibulin"/>
</dbReference>
<dbReference type="SMART" id="SM01361">
    <property type="entry name" value="A2M_recep"/>
    <property type="match status" value="1"/>
</dbReference>
<keyword evidence="2" id="KW-0964">Secreted</keyword>
<dbReference type="InterPro" id="IPR050473">
    <property type="entry name" value="A2M/Complement_sys"/>
</dbReference>
<dbReference type="InterPro" id="IPR036595">
    <property type="entry name" value="A-macroglobulin_rcpt-bd_sf"/>
</dbReference>
<dbReference type="Pfam" id="PF07678">
    <property type="entry name" value="TED_complement"/>
    <property type="match status" value="1"/>
</dbReference>
<dbReference type="Gene3D" id="2.60.40.1940">
    <property type="match status" value="1"/>
</dbReference>
<dbReference type="Pfam" id="PF01821">
    <property type="entry name" value="ANATO"/>
    <property type="match status" value="1"/>
</dbReference>
<keyword evidence="7" id="KW-1185">Reference proteome</keyword>
<protein>
    <recommendedName>
        <fullName evidence="5">Anaphylatoxin-like domain-containing protein</fullName>
    </recommendedName>
</protein>
<dbReference type="FunFam" id="2.60.40.1940:FF:000001">
    <property type="entry name" value="Complement component C3"/>
    <property type="match status" value="1"/>
</dbReference>
<gene>
    <name evidence="6" type="ORF">ACEWY4_027774</name>
</gene>
<evidence type="ECO:0000256" key="2">
    <source>
        <dbReference type="ARBA" id="ARBA00022525"/>
    </source>
</evidence>
<dbReference type="Gene3D" id="2.60.40.690">
    <property type="entry name" value="Alpha-macroglobulin, receptor-binding domain"/>
    <property type="match status" value="1"/>
</dbReference>
<dbReference type="InterPro" id="IPR002890">
    <property type="entry name" value="MG2"/>
</dbReference>
<dbReference type="Pfam" id="PF07677">
    <property type="entry name" value="A2M_recep"/>
    <property type="match status" value="1"/>
</dbReference>
<dbReference type="PROSITE" id="PS01178">
    <property type="entry name" value="ANAPHYLATOXIN_2"/>
    <property type="match status" value="1"/>
</dbReference>
<dbReference type="SMART" id="SM01419">
    <property type="entry name" value="Thiol-ester_cl"/>
    <property type="match status" value="1"/>
</dbReference>
<dbReference type="Pfam" id="PF07703">
    <property type="entry name" value="A2M_BRD"/>
    <property type="match status" value="1"/>
</dbReference>
<dbReference type="Pfam" id="PF01835">
    <property type="entry name" value="MG2"/>
    <property type="match status" value="1"/>
</dbReference>
<accession>A0ABD1IPS7</accession>
<dbReference type="PANTHER" id="PTHR11412:SF81">
    <property type="entry name" value="COMPLEMENT C3"/>
    <property type="match status" value="1"/>
</dbReference>
<dbReference type="CDD" id="cd00017">
    <property type="entry name" value="ANATO"/>
    <property type="match status" value="1"/>
</dbReference>
<feature type="domain" description="Anaphylatoxin-like" evidence="5">
    <location>
        <begin position="685"/>
        <end position="720"/>
    </location>
</feature>
<dbReference type="InterPro" id="IPR001599">
    <property type="entry name" value="Macroglobln_a2"/>
</dbReference>
<dbReference type="InterPro" id="IPR008930">
    <property type="entry name" value="Terpenoid_cyclase/PrenylTrfase"/>
</dbReference>
<dbReference type="InterPro" id="IPR019742">
    <property type="entry name" value="MacrogloblnA2_CS"/>
</dbReference>
<dbReference type="FunFam" id="2.60.40.10:FF:000155">
    <property type="entry name" value="complement C3 isoform X1"/>
    <property type="match status" value="1"/>
</dbReference>
<keyword evidence="3" id="KW-1015">Disulfide bond</keyword>
<evidence type="ECO:0000313" key="6">
    <source>
        <dbReference type="EMBL" id="KAL2076629.1"/>
    </source>
</evidence>
<dbReference type="PROSITE" id="PS01177">
    <property type="entry name" value="ANAPHYLATOXIN_1"/>
    <property type="match status" value="1"/>
</dbReference>
<dbReference type="SMART" id="SM01359">
    <property type="entry name" value="A2M_N_2"/>
    <property type="match status" value="1"/>
</dbReference>
<dbReference type="Pfam" id="PF17790">
    <property type="entry name" value="MG1"/>
    <property type="match status" value="1"/>
</dbReference>
<feature type="chain" id="PRO_5044851536" description="Anaphylatoxin-like domain-containing protein" evidence="4">
    <location>
        <begin position="24"/>
        <end position="1571"/>
    </location>
</feature>
<dbReference type="Gene3D" id="2.60.40.1930">
    <property type="match status" value="3"/>
</dbReference>
<feature type="signal peptide" evidence="4">
    <location>
        <begin position="1"/>
        <end position="23"/>
    </location>
</feature>
<dbReference type="PANTHER" id="PTHR11412">
    <property type="entry name" value="MACROGLOBULIN / COMPLEMENT"/>
    <property type="match status" value="1"/>
</dbReference>
<dbReference type="InterPro" id="IPR041425">
    <property type="entry name" value="C3/4/5_MG1"/>
</dbReference>
<evidence type="ECO:0000313" key="7">
    <source>
        <dbReference type="Proteomes" id="UP001591681"/>
    </source>
</evidence>
<dbReference type="InterPro" id="IPR013783">
    <property type="entry name" value="Ig-like_fold"/>
</dbReference>
<dbReference type="FunFam" id="6.20.50.160:FF:000003">
    <property type="entry name" value="Complement C3"/>
    <property type="match status" value="1"/>
</dbReference>
<dbReference type="Pfam" id="PF17791">
    <property type="entry name" value="MG3"/>
    <property type="match status" value="1"/>
</dbReference>
<dbReference type="Gene3D" id="2.20.130.20">
    <property type="match status" value="1"/>
</dbReference>
<dbReference type="SUPFAM" id="SSF49410">
    <property type="entry name" value="Alpha-macroglobulin receptor domain"/>
    <property type="match status" value="1"/>
</dbReference>
<proteinExistence type="predicted"/>
<organism evidence="6 7">
    <name type="scientific">Coilia grayii</name>
    <name type="common">Gray's grenadier anchovy</name>
    <dbReference type="NCBI Taxonomy" id="363190"/>
    <lineage>
        <taxon>Eukaryota</taxon>
        <taxon>Metazoa</taxon>
        <taxon>Chordata</taxon>
        <taxon>Craniata</taxon>
        <taxon>Vertebrata</taxon>
        <taxon>Euteleostomi</taxon>
        <taxon>Actinopterygii</taxon>
        <taxon>Neopterygii</taxon>
        <taxon>Teleostei</taxon>
        <taxon>Clupei</taxon>
        <taxon>Clupeiformes</taxon>
        <taxon>Clupeoidei</taxon>
        <taxon>Engraulidae</taxon>
        <taxon>Coilinae</taxon>
        <taxon>Coilia</taxon>
    </lineage>
</organism>
<dbReference type="CDD" id="cd02896">
    <property type="entry name" value="complement_C3_C4_C5"/>
    <property type="match status" value="1"/>
</dbReference>
<name>A0ABD1IPS7_9TELE</name>
<dbReference type="Gene3D" id="1.20.91.20">
    <property type="entry name" value="Anaphylotoxins (complement system)"/>
    <property type="match status" value="1"/>
</dbReference>
<dbReference type="GO" id="GO:0005576">
    <property type="term" value="C:extracellular region"/>
    <property type="evidence" value="ECO:0007669"/>
    <property type="project" value="UniProtKB-SubCell"/>
</dbReference>
<keyword evidence="4" id="KW-0732">Signal</keyword>
<dbReference type="FunFam" id="2.60.40.1930:FF:000008">
    <property type="entry name" value="Complement C3"/>
    <property type="match status" value="1"/>
</dbReference>
<dbReference type="FunFam" id="1.20.91.20:FF:000001">
    <property type="entry name" value="Complement C3"/>
    <property type="match status" value="1"/>
</dbReference>
<dbReference type="SUPFAM" id="SSF48239">
    <property type="entry name" value="Terpenoid cyclases/Protein prenyltransferases"/>
    <property type="match status" value="1"/>
</dbReference>
<dbReference type="Pfam" id="PF00207">
    <property type="entry name" value="A2M"/>
    <property type="match status" value="1"/>
</dbReference>
<dbReference type="FunFam" id="2.20.130.20:FF:000001">
    <property type="entry name" value="Complement C3"/>
    <property type="match status" value="1"/>
</dbReference>
<comment type="subcellular location">
    <subcellularLocation>
        <location evidence="1">Secreted</location>
    </subcellularLocation>
</comment>
<evidence type="ECO:0000256" key="3">
    <source>
        <dbReference type="ARBA" id="ARBA00023157"/>
    </source>
</evidence>
<dbReference type="SMART" id="SM00104">
    <property type="entry name" value="ANATO"/>
    <property type="match status" value="1"/>
</dbReference>
<dbReference type="PROSITE" id="PS00477">
    <property type="entry name" value="ALPHA_2_MACROGLOBULIN"/>
    <property type="match status" value="1"/>
</dbReference>
<evidence type="ECO:0000256" key="4">
    <source>
        <dbReference type="SAM" id="SignalP"/>
    </source>
</evidence>
<dbReference type="SMART" id="SM01360">
    <property type="entry name" value="A2M"/>
    <property type="match status" value="1"/>
</dbReference>
<reference evidence="6 7" key="1">
    <citation type="submission" date="2024-09" db="EMBL/GenBank/DDBJ databases">
        <title>A chromosome-level genome assembly of Gray's grenadier anchovy, Coilia grayii.</title>
        <authorList>
            <person name="Fu Z."/>
        </authorList>
    </citation>
    <scope>NUCLEOTIDE SEQUENCE [LARGE SCALE GENOMIC DNA]</scope>
    <source>
        <strain evidence="6">G4</strain>
        <tissue evidence="6">Muscle</tissue>
    </source>
</reference>
<evidence type="ECO:0000259" key="5">
    <source>
        <dbReference type="PROSITE" id="PS01178"/>
    </source>
</evidence>
<dbReference type="Pfam" id="PF17789">
    <property type="entry name" value="MG4"/>
    <property type="match status" value="1"/>
</dbReference>
<dbReference type="InterPro" id="IPR040839">
    <property type="entry name" value="MG4"/>
</dbReference>
<dbReference type="InterPro" id="IPR048848">
    <property type="entry name" value="C3_CUB2"/>
</dbReference>
<dbReference type="InterPro" id="IPR041555">
    <property type="entry name" value="MG3"/>
</dbReference>
<dbReference type="InterPro" id="IPR011625">
    <property type="entry name" value="A2M_N_BRD"/>
</dbReference>